<proteinExistence type="predicted"/>
<protein>
    <submittedName>
        <fullName evidence="1">Uncharacterized protein</fullName>
    </submittedName>
</protein>
<evidence type="ECO:0000313" key="2">
    <source>
        <dbReference type="Proteomes" id="UP000321812"/>
    </source>
</evidence>
<dbReference type="Proteomes" id="UP000321812">
    <property type="component" value="Unassembled WGS sequence"/>
</dbReference>
<sequence length="65" mass="7848">MESKKIMNEIKRKKGLSDKRISEITGIPYITLLQWKKTDKAKYRYKLYLYLKLSDESELMKNFIS</sequence>
<accession>A0A562XN25</accession>
<dbReference type="RefSeq" id="WP_111949141.1">
    <property type="nucleotide sequence ID" value="NZ_VOAP01000002.1"/>
</dbReference>
<dbReference type="EMBL" id="VOAP01000002">
    <property type="protein sequence ID" value="TWO23103.1"/>
    <property type="molecule type" value="Genomic_DNA"/>
</dbReference>
<dbReference type="AlphaFoldDB" id="A0A562XN25"/>
<organism evidence="1 2">
    <name type="scientific">Campylobacter hyointestinalis</name>
    <dbReference type="NCBI Taxonomy" id="198"/>
    <lineage>
        <taxon>Bacteria</taxon>
        <taxon>Pseudomonadati</taxon>
        <taxon>Campylobacterota</taxon>
        <taxon>Epsilonproteobacteria</taxon>
        <taxon>Campylobacterales</taxon>
        <taxon>Campylobacteraceae</taxon>
        <taxon>Campylobacter</taxon>
    </lineage>
</organism>
<evidence type="ECO:0000313" key="1">
    <source>
        <dbReference type="EMBL" id="TWO23103.1"/>
    </source>
</evidence>
<comment type="caution">
    <text evidence="1">The sequence shown here is derived from an EMBL/GenBank/DDBJ whole genome shotgun (WGS) entry which is preliminary data.</text>
</comment>
<reference evidence="1 2" key="1">
    <citation type="submission" date="2019-07" db="EMBL/GenBank/DDBJ databases">
        <title>Rapid identification of Enteric Bacteria from Whole Genome Sequences (WGS) using Average Nucleotide Identity (ANI).</title>
        <authorList>
            <person name="Lane C."/>
        </authorList>
    </citation>
    <scope>NUCLEOTIDE SEQUENCE [LARGE SCALE GENOMIC DNA]</scope>
    <source>
        <strain evidence="1 2">D2411</strain>
    </source>
</reference>
<name>A0A562XN25_CAMHY</name>
<gene>
    <name evidence="1" type="ORF">YZ82_00760</name>
</gene>